<keyword evidence="4" id="KW-1185">Reference proteome</keyword>
<protein>
    <recommendedName>
        <fullName evidence="1">RNA-directed DNA polymerase</fullName>
        <ecNumber evidence="1">2.7.7.49</ecNumber>
    </recommendedName>
</protein>
<feature type="non-terminal residue" evidence="3">
    <location>
        <position position="306"/>
    </location>
</feature>
<dbReference type="InterPro" id="IPR012337">
    <property type="entry name" value="RNaseH-like_sf"/>
</dbReference>
<proteinExistence type="predicted"/>
<dbReference type="InterPro" id="IPR036397">
    <property type="entry name" value="RNaseH_sf"/>
</dbReference>
<dbReference type="GO" id="GO:0003676">
    <property type="term" value="F:nucleic acid binding"/>
    <property type="evidence" value="ECO:0007669"/>
    <property type="project" value="InterPro"/>
</dbReference>
<comment type="caution">
    <text evidence="3">The sequence shown here is derived from an EMBL/GenBank/DDBJ whole genome shotgun (WGS) entry which is preliminary data.</text>
</comment>
<name>A0A6G0VL64_APHCR</name>
<dbReference type="InterPro" id="IPR041588">
    <property type="entry name" value="Integrase_H2C2"/>
</dbReference>
<dbReference type="Pfam" id="PF17921">
    <property type="entry name" value="Integrase_H2C2"/>
    <property type="match status" value="1"/>
</dbReference>
<sequence length="306" mass="35599">RKLIILSDHRPLTWLFNLKNPLSKLARWRIQLEEYDYEIRYKPDALSRMYSIQEIKDESYEEFLGKMETQLITNSNVKETIGTLLEAPVKYHIVTETAKQYNLTSGINYEIKHKFGFNSFLPVSKVIGDTLSSEVNVRNYVYSVSMNDDLQWEKIKSMLSMCERRKQFRWKGMKHDLNNYVRNCMSCQVNTISNRHIQQPMAITLTSPLLKTLSSIYYILTMQDYLSKYTLGVPIPNHQANTVAEAFVIHFVCVHGILGTILTDIGQRGQLKNFILLQCTLYNGENIDNMDNRYPAAYPVPLSLFL</sequence>
<organism evidence="3 4">
    <name type="scientific">Aphis craccivora</name>
    <name type="common">Cowpea aphid</name>
    <dbReference type="NCBI Taxonomy" id="307492"/>
    <lineage>
        <taxon>Eukaryota</taxon>
        <taxon>Metazoa</taxon>
        <taxon>Ecdysozoa</taxon>
        <taxon>Arthropoda</taxon>
        <taxon>Hexapoda</taxon>
        <taxon>Insecta</taxon>
        <taxon>Pterygota</taxon>
        <taxon>Neoptera</taxon>
        <taxon>Paraneoptera</taxon>
        <taxon>Hemiptera</taxon>
        <taxon>Sternorrhyncha</taxon>
        <taxon>Aphidomorpha</taxon>
        <taxon>Aphidoidea</taxon>
        <taxon>Aphididae</taxon>
        <taxon>Aphidini</taxon>
        <taxon>Aphis</taxon>
        <taxon>Aphis</taxon>
    </lineage>
</organism>
<evidence type="ECO:0000259" key="2">
    <source>
        <dbReference type="Pfam" id="PF17921"/>
    </source>
</evidence>
<feature type="domain" description="Integrase zinc-binding" evidence="2">
    <location>
        <begin position="165"/>
        <end position="190"/>
    </location>
</feature>
<dbReference type="InterPro" id="IPR050951">
    <property type="entry name" value="Retrovirus_Pol_polyprotein"/>
</dbReference>
<dbReference type="Proteomes" id="UP000478052">
    <property type="component" value="Unassembled WGS sequence"/>
</dbReference>
<gene>
    <name evidence="3" type="ORF">FWK35_00028436</name>
</gene>
<dbReference type="PANTHER" id="PTHR37984">
    <property type="entry name" value="PROTEIN CBG26694"/>
    <property type="match status" value="1"/>
</dbReference>
<reference evidence="3 4" key="1">
    <citation type="submission" date="2019-08" db="EMBL/GenBank/DDBJ databases">
        <title>Whole genome of Aphis craccivora.</title>
        <authorList>
            <person name="Voronova N.V."/>
            <person name="Shulinski R.S."/>
            <person name="Bandarenka Y.V."/>
            <person name="Zhorov D.G."/>
            <person name="Warner D."/>
        </authorList>
    </citation>
    <scope>NUCLEOTIDE SEQUENCE [LARGE SCALE GENOMIC DNA]</scope>
    <source>
        <strain evidence="3">180601</strain>
        <tissue evidence="3">Whole Body</tissue>
    </source>
</reference>
<evidence type="ECO:0000313" key="4">
    <source>
        <dbReference type="Proteomes" id="UP000478052"/>
    </source>
</evidence>
<dbReference type="GO" id="GO:0003964">
    <property type="term" value="F:RNA-directed DNA polymerase activity"/>
    <property type="evidence" value="ECO:0007669"/>
    <property type="project" value="UniProtKB-EC"/>
</dbReference>
<dbReference type="SUPFAM" id="SSF53098">
    <property type="entry name" value="Ribonuclease H-like"/>
    <property type="match status" value="1"/>
</dbReference>
<accession>A0A6G0VL64</accession>
<dbReference type="PANTHER" id="PTHR37984:SF15">
    <property type="entry name" value="INTEGRASE CATALYTIC DOMAIN-CONTAINING PROTEIN"/>
    <property type="match status" value="1"/>
</dbReference>
<feature type="non-terminal residue" evidence="3">
    <location>
        <position position="1"/>
    </location>
</feature>
<dbReference type="OrthoDB" id="118243at2759"/>
<evidence type="ECO:0000313" key="3">
    <source>
        <dbReference type="EMBL" id="KAF0692845.1"/>
    </source>
</evidence>
<evidence type="ECO:0000256" key="1">
    <source>
        <dbReference type="ARBA" id="ARBA00012493"/>
    </source>
</evidence>
<dbReference type="Gene3D" id="3.30.420.10">
    <property type="entry name" value="Ribonuclease H-like superfamily/Ribonuclease H"/>
    <property type="match status" value="1"/>
</dbReference>
<dbReference type="EC" id="2.7.7.49" evidence="1"/>
<dbReference type="AlphaFoldDB" id="A0A6G0VL64"/>
<dbReference type="EMBL" id="VUJU01015627">
    <property type="protein sequence ID" value="KAF0692845.1"/>
    <property type="molecule type" value="Genomic_DNA"/>
</dbReference>